<evidence type="ECO:0000313" key="9">
    <source>
        <dbReference type="EMBL" id="CAF4178751.1"/>
    </source>
</evidence>
<dbReference type="GO" id="GO:0009898">
    <property type="term" value="C:cytoplasmic side of plasma membrane"/>
    <property type="evidence" value="ECO:0007669"/>
    <property type="project" value="TreeGrafter"/>
</dbReference>
<dbReference type="CDD" id="cd00270">
    <property type="entry name" value="MATH_TRAF_C"/>
    <property type="match status" value="1"/>
</dbReference>
<protein>
    <recommendedName>
        <fullName evidence="5">MATH domain-containing protein</fullName>
    </recommendedName>
</protein>
<reference evidence="7" key="1">
    <citation type="submission" date="2021-02" db="EMBL/GenBank/DDBJ databases">
        <authorList>
            <person name="Nowell W R."/>
        </authorList>
    </citation>
    <scope>NUCLEOTIDE SEQUENCE</scope>
</reference>
<evidence type="ECO:0000313" key="10">
    <source>
        <dbReference type="Proteomes" id="UP000663829"/>
    </source>
</evidence>
<gene>
    <name evidence="7" type="ORF">GPM918_LOCUS29793</name>
    <name evidence="6" type="ORF">OVA965_LOCUS16426</name>
    <name evidence="9" type="ORF">SRO942_LOCUS30386</name>
    <name evidence="8" type="ORF">TMI583_LOCUS16436</name>
</gene>
<evidence type="ECO:0000313" key="8">
    <source>
        <dbReference type="EMBL" id="CAF3808056.1"/>
    </source>
</evidence>
<dbReference type="EMBL" id="CAJOBC010051327">
    <property type="protein sequence ID" value="CAF4178751.1"/>
    <property type="molecule type" value="Genomic_DNA"/>
</dbReference>
<dbReference type="GO" id="GO:0005164">
    <property type="term" value="F:tumor necrosis factor receptor binding"/>
    <property type="evidence" value="ECO:0007669"/>
    <property type="project" value="TreeGrafter"/>
</dbReference>
<dbReference type="EMBL" id="CAJNOQ010013737">
    <property type="protein sequence ID" value="CAF1327748.1"/>
    <property type="molecule type" value="Genomic_DNA"/>
</dbReference>
<dbReference type="Gene3D" id="2.60.210.10">
    <property type="entry name" value="Apoptosis, Tumor Necrosis Factor Receptor Associated Protein 2, Chain A"/>
    <property type="match status" value="1"/>
</dbReference>
<dbReference type="SMART" id="SM00061">
    <property type="entry name" value="MATH"/>
    <property type="match status" value="1"/>
</dbReference>
<evidence type="ECO:0000259" key="5">
    <source>
        <dbReference type="PROSITE" id="PS50144"/>
    </source>
</evidence>
<evidence type="ECO:0000256" key="1">
    <source>
        <dbReference type="ARBA" id="ARBA00022499"/>
    </source>
</evidence>
<dbReference type="EMBL" id="CAJOBA010007637">
    <property type="protein sequence ID" value="CAF3808056.1"/>
    <property type="molecule type" value="Genomic_DNA"/>
</dbReference>
<comment type="caution">
    <text evidence="7">The sequence shown here is derived from an EMBL/GenBank/DDBJ whole genome shotgun (WGS) entry which is preliminary data.</text>
</comment>
<dbReference type="SUPFAM" id="SSF49599">
    <property type="entry name" value="TRAF domain-like"/>
    <property type="match status" value="1"/>
</dbReference>
<feature type="domain" description="MATH" evidence="5">
    <location>
        <begin position="110"/>
        <end position="257"/>
    </location>
</feature>
<evidence type="ECO:0000256" key="4">
    <source>
        <dbReference type="ARBA" id="ARBA00023054"/>
    </source>
</evidence>
<dbReference type="FunFam" id="2.60.210.10:FF:000001">
    <property type="entry name" value="TNF receptor-associated factor"/>
    <property type="match status" value="1"/>
</dbReference>
<evidence type="ECO:0000256" key="3">
    <source>
        <dbReference type="ARBA" id="ARBA00022843"/>
    </source>
</evidence>
<dbReference type="Pfam" id="PF21355">
    <property type="entry name" value="TRAF-mep_MATH"/>
    <property type="match status" value="1"/>
</dbReference>
<dbReference type="Proteomes" id="UP000677228">
    <property type="component" value="Unassembled WGS sequence"/>
</dbReference>
<name>A0A815FMY9_9BILA</name>
<dbReference type="AlphaFoldDB" id="A0A815FMY9"/>
<dbReference type="OrthoDB" id="5574452at2759"/>
<keyword evidence="1" id="KW-1017">Isopeptide bond</keyword>
<dbReference type="Proteomes" id="UP000663829">
    <property type="component" value="Unassembled WGS sequence"/>
</dbReference>
<accession>A0A815FMY9</accession>
<dbReference type="PANTHER" id="PTHR10131:SF138">
    <property type="entry name" value="RE66324P"/>
    <property type="match status" value="1"/>
</dbReference>
<dbReference type="Proteomes" id="UP000682733">
    <property type="component" value="Unassembled WGS sequence"/>
</dbReference>
<dbReference type="PROSITE" id="PS50144">
    <property type="entry name" value="MATH"/>
    <property type="match status" value="1"/>
</dbReference>
<keyword evidence="4" id="KW-0175">Coiled coil</keyword>
<dbReference type="PANTHER" id="PTHR10131">
    <property type="entry name" value="TNF RECEPTOR ASSOCIATED FACTOR"/>
    <property type="match status" value="1"/>
</dbReference>
<keyword evidence="3" id="KW-0832">Ubl conjugation</keyword>
<dbReference type="InterPro" id="IPR002083">
    <property type="entry name" value="MATH/TRAF_dom"/>
</dbReference>
<dbReference type="GO" id="GO:0043122">
    <property type="term" value="P:regulation of canonical NF-kappaB signal transduction"/>
    <property type="evidence" value="ECO:0007669"/>
    <property type="project" value="TreeGrafter"/>
</dbReference>
<evidence type="ECO:0000256" key="2">
    <source>
        <dbReference type="ARBA" id="ARBA00022703"/>
    </source>
</evidence>
<keyword evidence="2" id="KW-0053">Apoptosis</keyword>
<dbReference type="Proteomes" id="UP000681722">
    <property type="component" value="Unassembled WGS sequence"/>
</dbReference>
<evidence type="ECO:0000313" key="7">
    <source>
        <dbReference type="EMBL" id="CAF1327748.1"/>
    </source>
</evidence>
<proteinExistence type="predicted"/>
<keyword evidence="10" id="KW-1185">Reference proteome</keyword>
<dbReference type="EMBL" id="CAJNOK010007625">
    <property type="protein sequence ID" value="CAF1039821.1"/>
    <property type="molecule type" value="Genomic_DNA"/>
</dbReference>
<sequence>MLIESGSQSTTGSSGLVKGLYTEVQNLYKTLSILTRGTETLSTDTNRISMELLGLNNLIETVYNDMNELKKSNGKEESSISAIKLSQETTLQELSNIKQKVEEKELASSDGTFIWIITQVMNKMADAQSDRQPSILSPPFYSSPVGYKMRARLYLNGDGNAKRTHISLFFVIMKGEHDAILTWPFDYKVTFCLLDQSGQNQHISDSFRPDTKSNSFQRPRSEMNIASGIPKFYPLPIIQQNNNSYVRDDTMFIKVMVDFANMPKTMLPYTLSLNPGLPDYIQQSLIIAEAKKRENVTASIVTRTE</sequence>
<dbReference type="InterPro" id="IPR049342">
    <property type="entry name" value="TRAF1-6_MATH_dom"/>
</dbReference>
<dbReference type="InterPro" id="IPR008974">
    <property type="entry name" value="TRAF-like"/>
</dbReference>
<evidence type="ECO:0000313" key="6">
    <source>
        <dbReference type="EMBL" id="CAF1039821.1"/>
    </source>
</evidence>
<organism evidence="7 10">
    <name type="scientific">Didymodactylos carnosus</name>
    <dbReference type="NCBI Taxonomy" id="1234261"/>
    <lineage>
        <taxon>Eukaryota</taxon>
        <taxon>Metazoa</taxon>
        <taxon>Spiralia</taxon>
        <taxon>Gnathifera</taxon>
        <taxon>Rotifera</taxon>
        <taxon>Eurotatoria</taxon>
        <taxon>Bdelloidea</taxon>
        <taxon>Philodinida</taxon>
        <taxon>Philodinidae</taxon>
        <taxon>Didymodactylos</taxon>
    </lineage>
</organism>
<dbReference type="GO" id="GO:0006915">
    <property type="term" value="P:apoptotic process"/>
    <property type="evidence" value="ECO:0007669"/>
    <property type="project" value="UniProtKB-KW"/>
</dbReference>